<name>A0A0A1UMV2_9HYPO</name>
<dbReference type="PANTHER" id="PTHR33048">
    <property type="entry name" value="PTH11-LIKE INTEGRAL MEMBRANE PROTEIN (AFU_ORTHOLOGUE AFUA_5G11245)"/>
    <property type="match status" value="1"/>
</dbReference>
<feature type="region of interest" description="Disordered" evidence="6">
    <location>
        <begin position="287"/>
        <end position="322"/>
    </location>
</feature>
<feature type="domain" description="Rhodopsin" evidence="8">
    <location>
        <begin position="86"/>
        <end position="271"/>
    </location>
</feature>
<evidence type="ECO:0000256" key="3">
    <source>
        <dbReference type="ARBA" id="ARBA00022989"/>
    </source>
</evidence>
<evidence type="ECO:0000256" key="1">
    <source>
        <dbReference type="ARBA" id="ARBA00004141"/>
    </source>
</evidence>
<evidence type="ECO:0000259" key="8">
    <source>
        <dbReference type="Pfam" id="PF20684"/>
    </source>
</evidence>
<sequence length="376" mass="41652">MYIPGGTPRQLHPDSNNRRHRLRARQAVRECAKVYLERLCGHSYKDTHTSCDDADDSHLVFVTLAILSNIADAVTMIACSFLAPPFFFSIQSFHVILCVGEPAEFQLLLLQLFSVSKAMKIAIWAGIACTFVIYTSSLAVNSYFAALYLAKTWDQLIAEALGSTLFPLYWAVGQGAASTLLDVYILILPLPTIYPLNLCRREKIQVAAVFLVALSALVASATSLVYRVKSIQDENPDLMYDAGVRLILCVNLAEMEASLIICSAPAFARFMRVHVLETRVLKALQSSWGGGRSSGSRSDMANRKQDPNQPRTGREKRPNYKGRNYMEMGDMWLLNSGARADVEAVKQDPIASNGDADGMRMVKTFDVQHAPLTSFK</sequence>
<feature type="transmembrane region" description="Helical" evidence="7">
    <location>
        <begin position="59"/>
        <end position="83"/>
    </location>
</feature>
<protein>
    <recommendedName>
        <fullName evidence="8">Rhodopsin domain-containing protein</fullName>
    </recommendedName>
</protein>
<evidence type="ECO:0000256" key="5">
    <source>
        <dbReference type="ARBA" id="ARBA00038359"/>
    </source>
</evidence>
<organism evidence="9 10">
    <name type="scientific">Metarhizium robertsii</name>
    <dbReference type="NCBI Taxonomy" id="568076"/>
    <lineage>
        <taxon>Eukaryota</taxon>
        <taxon>Fungi</taxon>
        <taxon>Dikarya</taxon>
        <taxon>Ascomycota</taxon>
        <taxon>Pezizomycotina</taxon>
        <taxon>Sordariomycetes</taxon>
        <taxon>Hypocreomycetidae</taxon>
        <taxon>Hypocreales</taxon>
        <taxon>Clavicipitaceae</taxon>
        <taxon>Metarhizium</taxon>
    </lineage>
</organism>
<evidence type="ECO:0000313" key="10">
    <source>
        <dbReference type="Proteomes" id="UP000030151"/>
    </source>
</evidence>
<dbReference type="Proteomes" id="UP000030151">
    <property type="component" value="Unassembled WGS sequence"/>
</dbReference>
<comment type="subcellular location">
    <subcellularLocation>
        <location evidence="1">Membrane</location>
        <topology evidence="1">Multi-pass membrane protein</topology>
    </subcellularLocation>
</comment>
<dbReference type="Pfam" id="PF20684">
    <property type="entry name" value="Fung_rhodopsin"/>
    <property type="match status" value="1"/>
</dbReference>
<dbReference type="eggNOG" id="ENOG502RSA5">
    <property type="taxonomic scope" value="Eukaryota"/>
</dbReference>
<dbReference type="EMBL" id="JELW01000074">
    <property type="protein sequence ID" value="EXU95554.1"/>
    <property type="molecule type" value="Genomic_DNA"/>
</dbReference>
<evidence type="ECO:0000256" key="2">
    <source>
        <dbReference type="ARBA" id="ARBA00022692"/>
    </source>
</evidence>
<feature type="compositionally biased region" description="Basic and acidic residues" evidence="6">
    <location>
        <begin position="300"/>
        <end position="318"/>
    </location>
</feature>
<proteinExistence type="inferred from homology"/>
<dbReference type="AlphaFoldDB" id="A0A0A1UMV2"/>
<feature type="transmembrane region" description="Helical" evidence="7">
    <location>
        <begin position="168"/>
        <end position="194"/>
    </location>
</feature>
<evidence type="ECO:0000256" key="7">
    <source>
        <dbReference type="SAM" id="Phobius"/>
    </source>
</evidence>
<comment type="caution">
    <text evidence="9">The sequence shown here is derived from an EMBL/GenBank/DDBJ whole genome shotgun (WGS) entry which is preliminary data.</text>
</comment>
<dbReference type="InterPro" id="IPR049326">
    <property type="entry name" value="Rhodopsin_dom_fungi"/>
</dbReference>
<comment type="similarity">
    <text evidence="5">Belongs to the SAT4 family.</text>
</comment>
<feature type="transmembrane region" description="Helical" evidence="7">
    <location>
        <begin position="121"/>
        <end position="148"/>
    </location>
</feature>
<gene>
    <name evidence="9" type="ORF">X797_011350</name>
</gene>
<evidence type="ECO:0000256" key="6">
    <source>
        <dbReference type="SAM" id="MobiDB-lite"/>
    </source>
</evidence>
<keyword evidence="2 7" id="KW-0812">Transmembrane</keyword>
<keyword evidence="3 7" id="KW-1133">Transmembrane helix</keyword>
<dbReference type="GO" id="GO:0016020">
    <property type="term" value="C:membrane"/>
    <property type="evidence" value="ECO:0007669"/>
    <property type="project" value="UniProtKB-SubCell"/>
</dbReference>
<dbReference type="InterPro" id="IPR052337">
    <property type="entry name" value="SAT4-like"/>
</dbReference>
<evidence type="ECO:0000313" key="9">
    <source>
        <dbReference type="EMBL" id="EXU95554.1"/>
    </source>
</evidence>
<dbReference type="HOGENOM" id="CLU_028200_12_8_1"/>
<feature type="transmembrane region" description="Helical" evidence="7">
    <location>
        <begin position="206"/>
        <end position="226"/>
    </location>
</feature>
<dbReference type="PANTHER" id="PTHR33048:SF47">
    <property type="entry name" value="INTEGRAL MEMBRANE PROTEIN-RELATED"/>
    <property type="match status" value="1"/>
</dbReference>
<reference evidence="9 10" key="1">
    <citation type="submission" date="2014-02" db="EMBL/GenBank/DDBJ databases">
        <title>The genome sequence of the entomopathogenic fungus Metarhizium robertsii ARSEF 2575.</title>
        <authorList>
            <person name="Giuliano Garisto Donzelli B."/>
            <person name="Roe B.A."/>
            <person name="Macmil S.L."/>
            <person name="Krasnoff S.B."/>
            <person name="Gibson D.M."/>
        </authorList>
    </citation>
    <scope>NUCLEOTIDE SEQUENCE [LARGE SCALE GENOMIC DNA]</scope>
    <source>
        <strain evidence="9 10">ARSEF 2575</strain>
    </source>
</reference>
<keyword evidence="4 7" id="KW-0472">Membrane</keyword>
<evidence type="ECO:0000256" key="4">
    <source>
        <dbReference type="ARBA" id="ARBA00023136"/>
    </source>
</evidence>
<accession>A0A0A1UMV2</accession>
<dbReference type="OrthoDB" id="5329176at2759"/>